<dbReference type="InterPro" id="IPR051019">
    <property type="entry name" value="VLCFA-Steroid_DH"/>
</dbReference>
<evidence type="ECO:0000313" key="6">
    <source>
        <dbReference type="Proteomes" id="UP001240447"/>
    </source>
</evidence>
<dbReference type="InterPro" id="IPR057326">
    <property type="entry name" value="KR_dom"/>
</dbReference>
<evidence type="ECO:0000256" key="1">
    <source>
        <dbReference type="ARBA" id="ARBA00006484"/>
    </source>
</evidence>
<sequence length="256" mass="27774">MNAPARTAVVTGPTSGIGLEFARQLASSYDVLVLVARSADRLEELAGELRAAHGVEVEVVVADLARRADVDRVADRLRDPERPVHLLVNNAGFGLKQPLLANDLETEQEMLDVLVTAVLRLTHAALGAMVQRGDGAVVNVSSVAGYLPRGTYGAAKAWVTSFSEWADLTYRESGVRVMALCPGFTKTEFHGRMGVERSSAPGFLWLEPEALVRDALRDLERGRRVSVPGAAYKVIVTAQRYIPRGLLSGFQKLGRR</sequence>
<dbReference type="PRINTS" id="PR00080">
    <property type="entry name" value="SDRFAMILY"/>
</dbReference>
<comment type="similarity">
    <text evidence="1 3">Belongs to the short-chain dehydrogenases/reductases (SDR) family.</text>
</comment>
<dbReference type="InterPro" id="IPR002347">
    <property type="entry name" value="SDR_fam"/>
</dbReference>
<protein>
    <submittedName>
        <fullName evidence="5">Short-subunit dehydrogenase</fullName>
    </submittedName>
</protein>
<name>A0ABT9NUN7_9ACTN</name>
<dbReference type="Proteomes" id="UP001240447">
    <property type="component" value="Unassembled WGS sequence"/>
</dbReference>
<dbReference type="PANTHER" id="PTHR43899:SF13">
    <property type="entry name" value="RH59310P"/>
    <property type="match status" value="1"/>
</dbReference>
<comment type="caution">
    <text evidence="5">The sequence shown here is derived from an EMBL/GenBank/DDBJ whole genome shotgun (WGS) entry which is preliminary data.</text>
</comment>
<dbReference type="Gene3D" id="3.40.50.720">
    <property type="entry name" value="NAD(P)-binding Rossmann-like Domain"/>
    <property type="match status" value="1"/>
</dbReference>
<dbReference type="RefSeq" id="WP_306825426.1">
    <property type="nucleotide sequence ID" value="NZ_JAUSQM010000001.1"/>
</dbReference>
<evidence type="ECO:0000256" key="2">
    <source>
        <dbReference type="ARBA" id="ARBA00023002"/>
    </source>
</evidence>
<dbReference type="SMART" id="SM00822">
    <property type="entry name" value="PKS_KR"/>
    <property type="match status" value="1"/>
</dbReference>
<dbReference type="PIRSF" id="PIRSF000126">
    <property type="entry name" value="11-beta-HSD1"/>
    <property type="match status" value="1"/>
</dbReference>
<dbReference type="PRINTS" id="PR00081">
    <property type="entry name" value="GDHRDH"/>
</dbReference>
<accession>A0ABT9NUN7</accession>
<feature type="domain" description="Ketoreductase" evidence="4">
    <location>
        <begin position="6"/>
        <end position="181"/>
    </location>
</feature>
<evidence type="ECO:0000313" key="5">
    <source>
        <dbReference type="EMBL" id="MDP9824134.1"/>
    </source>
</evidence>
<dbReference type="CDD" id="cd05233">
    <property type="entry name" value="SDR_c"/>
    <property type="match status" value="1"/>
</dbReference>
<organism evidence="5 6">
    <name type="scientific">Nocardioides massiliensis</name>
    <dbReference type="NCBI Taxonomy" id="1325935"/>
    <lineage>
        <taxon>Bacteria</taxon>
        <taxon>Bacillati</taxon>
        <taxon>Actinomycetota</taxon>
        <taxon>Actinomycetes</taxon>
        <taxon>Propionibacteriales</taxon>
        <taxon>Nocardioidaceae</taxon>
        <taxon>Nocardioides</taxon>
    </lineage>
</organism>
<dbReference type="PANTHER" id="PTHR43899">
    <property type="entry name" value="RH59310P"/>
    <property type="match status" value="1"/>
</dbReference>
<evidence type="ECO:0000256" key="3">
    <source>
        <dbReference type="RuleBase" id="RU000363"/>
    </source>
</evidence>
<proteinExistence type="inferred from homology"/>
<gene>
    <name evidence="5" type="ORF">J2S59_003943</name>
</gene>
<keyword evidence="6" id="KW-1185">Reference proteome</keyword>
<dbReference type="Pfam" id="PF00106">
    <property type="entry name" value="adh_short"/>
    <property type="match status" value="1"/>
</dbReference>
<dbReference type="SUPFAM" id="SSF51735">
    <property type="entry name" value="NAD(P)-binding Rossmann-fold domains"/>
    <property type="match status" value="1"/>
</dbReference>
<evidence type="ECO:0000259" key="4">
    <source>
        <dbReference type="SMART" id="SM00822"/>
    </source>
</evidence>
<keyword evidence="2" id="KW-0560">Oxidoreductase</keyword>
<dbReference type="InterPro" id="IPR036291">
    <property type="entry name" value="NAD(P)-bd_dom_sf"/>
</dbReference>
<dbReference type="EMBL" id="JAUSQM010000001">
    <property type="protein sequence ID" value="MDP9824134.1"/>
    <property type="molecule type" value="Genomic_DNA"/>
</dbReference>
<reference evidence="5 6" key="1">
    <citation type="submission" date="2023-07" db="EMBL/GenBank/DDBJ databases">
        <title>Sequencing the genomes of 1000 actinobacteria strains.</title>
        <authorList>
            <person name="Klenk H.-P."/>
        </authorList>
    </citation>
    <scope>NUCLEOTIDE SEQUENCE [LARGE SCALE GENOMIC DNA]</scope>
    <source>
        <strain evidence="5 6">GD13</strain>
    </source>
</reference>